<organism evidence="15 16">
    <name type="scientific">Streptomyces mangrovisoli</name>
    <dbReference type="NCBI Taxonomy" id="1428628"/>
    <lineage>
        <taxon>Bacteria</taxon>
        <taxon>Bacillati</taxon>
        <taxon>Actinomycetota</taxon>
        <taxon>Actinomycetes</taxon>
        <taxon>Kitasatosporales</taxon>
        <taxon>Streptomycetaceae</taxon>
        <taxon>Streptomyces</taxon>
    </lineage>
</organism>
<dbReference type="InterPro" id="IPR017938">
    <property type="entry name" value="Riboflavin_synthase-like_b-brl"/>
</dbReference>
<dbReference type="Pfam" id="PF00175">
    <property type="entry name" value="NAD_binding_1"/>
    <property type="match status" value="1"/>
</dbReference>
<dbReference type="PROSITE" id="PS51384">
    <property type="entry name" value="FAD_FR"/>
    <property type="match status" value="1"/>
</dbReference>
<dbReference type="InterPro" id="IPR013130">
    <property type="entry name" value="Fe3_Rdtase_TM_dom"/>
</dbReference>
<evidence type="ECO:0000256" key="13">
    <source>
        <dbReference type="SAM" id="Phobius"/>
    </source>
</evidence>
<gene>
    <name evidence="15" type="ORF">WN71_028945</name>
</gene>
<dbReference type="InterPro" id="IPR001433">
    <property type="entry name" value="OxRdtase_FAD/NAD-bd"/>
</dbReference>
<keyword evidence="16" id="KW-1185">Reference proteome</keyword>
<dbReference type="EMBL" id="LAVA02000082">
    <property type="protein sequence ID" value="OIJ64403.1"/>
    <property type="molecule type" value="Genomic_DNA"/>
</dbReference>
<dbReference type="InterPro" id="IPR050415">
    <property type="entry name" value="MRET"/>
</dbReference>
<dbReference type="Proteomes" id="UP000034196">
    <property type="component" value="Unassembled WGS sequence"/>
</dbReference>
<dbReference type="PANTHER" id="PTHR47354">
    <property type="entry name" value="NADH OXIDOREDUCTASE HCR"/>
    <property type="match status" value="1"/>
</dbReference>
<evidence type="ECO:0000256" key="8">
    <source>
        <dbReference type="ARBA" id="ARBA00022989"/>
    </source>
</evidence>
<evidence type="ECO:0000313" key="15">
    <source>
        <dbReference type="EMBL" id="OIJ64403.1"/>
    </source>
</evidence>
<dbReference type="GO" id="GO:0051537">
    <property type="term" value="F:2 iron, 2 sulfur cluster binding"/>
    <property type="evidence" value="ECO:0007669"/>
    <property type="project" value="UniProtKB-KW"/>
</dbReference>
<dbReference type="RefSeq" id="WP_046592651.1">
    <property type="nucleotide sequence ID" value="NZ_LAVA02000082.1"/>
</dbReference>
<feature type="transmembrane region" description="Helical" evidence="13">
    <location>
        <begin position="28"/>
        <end position="46"/>
    </location>
</feature>
<dbReference type="GO" id="GO:0046872">
    <property type="term" value="F:metal ion binding"/>
    <property type="evidence" value="ECO:0007669"/>
    <property type="project" value="UniProtKB-KW"/>
</dbReference>
<evidence type="ECO:0000256" key="3">
    <source>
        <dbReference type="ARBA" id="ARBA00022630"/>
    </source>
</evidence>
<evidence type="ECO:0000259" key="14">
    <source>
        <dbReference type="PROSITE" id="PS51384"/>
    </source>
</evidence>
<dbReference type="CDD" id="cd06198">
    <property type="entry name" value="FNR_like_3"/>
    <property type="match status" value="1"/>
</dbReference>
<feature type="transmembrane region" description="Helical" evidence="13">
    <location>
        <begin position="199"/>
        <end position="216"/>
    </location>
</feature>
<feature type="transmembrane region" description="Helical" evidence="13">
    <location>
        <begin position="166"/>
        <end position="187"/>
    </location>
</feature>
<dbReference type="STRING" id="1428628.WN71_028945"/>
<feature type="transmembrane region" description="Helical" evidence="13">
    <location>
        <begin position="100"/>
        <end position="117"/>
    </location>
</feature>
<dbReference type="Gene3D" id="2.40.30.10">
    <property type="entry name" value="Translation factors"/>
    <property type="match status" value="1"/>
</dbReference>
<keyword evidence="9" id="KW-0560">Oxidoreductase</keyword>
<protein>
    <recommendedName>
        <fullName evidence="14">FAD-binding FR-type domain-containing protein</fullName>
    </recommendedName>
</protein>
<keyword evidence="8 13" id="KW-1133">Transmembrane helix</keyword>
<dbReference type="InterPro" id="IPR017927">
    <property type="entry name" value="FAD-bd_FR_type"/>
</dbReference>
<accession>A0A1J4NQ17</accession>
<dbReference type="InterPro" id="IPR039261">
    <property type="entry name" value="FNR_nucleotide-bd"/>
</dbReference>
<keyword evidence="10" id="KW-0408">Iron</keyword>
<evidence type="ECO:0000256" key="4">
    <source>
        <dbReference type="ARBA" id="ARBA00022692"/>
    </source>
</evidence>
<keyword evidence="6" id="KW-0479">Metal-binding</keyword>
<evidence type="ECO:0000313" key="16">
    <source>
        <dbReference type="Proteomes" id="UP000034196"/>
    </source>
</evidence>
<evidence type="ECO:0000256" key="2">
    <source>
        <dbReference type="ARBA" id="ARBA00004141"/>
    </source>
</evidence>
<evidence type="ECO:0000256" key="10">
    <source>
        <dbReference type="ARBA" id="ARBA00023004"/>
    </source>
</evidence>
<evidence type="ECO:0000256" key="6">
    <source>
        <dbReference type="ARBA" id="ARBA00022723"/>
    </source>
</evidence>
<evidence type="ECO:0000256" key="1">
    <source>
        <dbReference type="ARBA" id="ARBA00001974"/>
    </source>
</evidence>
<evidence type="ECO:0000256" key="5">
    <source>
        <dbReference type="ARBA" id="ARBA00022714"/>
    </source>
</evidence>
<feature type="transmembrane region" description="Helical" evidence="13">
    <location>
        <begin position="137"/>
        <end position="154"/>
    </location>
</feature>
<dbReference type="SUPFAM" id="SSF52343">
    <property type="entry name" value="Ferredoxin reductase-like, C-terminal NADP-linked domain"/>
    <property type="match status" value="1"/>
</dbReference>
<evidence type="ECO:0000256" key="9">
    <source>
        <dbReference type="ARBA" id="ARBA00023002"/>
    </source>
</evidence>
<dbReference type="GO" id="GO:0016020">
    <property type="term" value="C:membrane"/>
    <property type="evidence" value="ECO:0007669"/>
    <property type="project" value="UniProtKB-SubCell"/>
</dbReference>
<evidence type="ECO:0000256" key="11">
    <source>
        <dbReference type="ARBA" id="ARBA00023014"/>
    </source>
</evidence>
<dbReference type="Gene3D" id="3.40.50.80">
    <property type="entry name" value="Nucleotide-binding domain of ferredoxin-NADP reductase (FNR) module"/>
    <property type="match status" value="1"/>
</dbReference>
<name>A0A1J4NQ17_9ACTN</name>
<reference evidence="15" key="1">
    <citation type="submission" date="2016-10" db="EMBL/GenBank/DDBJ databases">
        <title>Genome sequence of Streptomyces mangrovisoli MUSC 149.</title>
        <authorList>
            <person name="Lee L.-H."/>
            <person name="Ser H.-L."/>
        </authorList>
    </citation>
    <scope>NUCLEOTIDE SEQUENCE [LARGE SCALE GENOMIC DNA]</scope>
    <source>
        <strain evidence="15">MUSC 149</strain>
    </source>
</reference>
<keyword evidence="12 13" id="KW-0472">Membrane</keyword>
<dbReference type="PRINTS" id="PR00410">
    <property type="entry name" value="PHEHYDRXLASE"/>
</dbReference>
<comment type="subcellular location">
    <subcellularLocation>
        <location evidence="2">Membrane</location>
        <topology evidence="2">Multi-pass membrane protein</topology>
    </subcellularLocation>
</comment>
<evidence type="ECO:0000256" key="7">
    <source>
        <dbReference type="ARBA" id="ARBA00022827"/>
    </source>
</evidence>
<dbReference type="SUPFAM" id="SSF63380">
    <property type="entry name" value="Riboflavin synthase domain-like"/>
    <property type="match status" value="1"/>
</dbReference>
<dbReference type="Pfam" id="PF01794">
    <property type="entry name" value="Ferric_reduct"/>
    <property type="match status" value="1"/>
</dbReference>
<keyword evidence="3" id="KW-0285">Flavoprotein</keyword>
<comment type="caution">
    <text evidence="15">The sequence shown here is derived from an EMBL/GenBank/DDBJ whole genome shotgun (WGS) entry which is preliminary data.</text>
</comment>
<dbReference type="GO" id="GO:0016491">
    <property type="term" value="F:oxidoreductase activity"/>
    <property type="evidence" value="ECO:0007669"/>
    <property type="project" value="UniProtKB-KW"/>
</dbReference>
<dbReference type="GO" id="GO:0050660">
    <property type="term" value="F:flavin adenine dinucleotide binding"/>
    <property type="evidence" value="ECO:0007669"/>
    <property type="project" value="TreeGrafter"/>
</dbReference>
<feature type="transmembrane region" description="Helical" evidence="13">
    <location>
        <begin position="58"/>
        <end position="80"/>
    </location>
</feature>
<dbReference type="InterPro" id="IPR013112">
    <property type="entry name" value="FAD-bd_8"/>
</dbReference>
<keyword evidence="4 13" id="KW-0812">Transmembrane</keyword>
<dbReference type="PANTHER" id="PTHR47354:SF8">
    <property type="entry name" value="1,2-PHENYLACETYL-COA EPOXIDASE, SUBUNIT E"/>
    <property type="match status" value="1"/>
</dbReference>
<dbReference type="Pfam" id="PF08022">
    <property type="entry name" value="FAD_binding_8"/>
    <property type="match status" value="1"/>
</dbReference>
<comment type="cofactor">
    <cofactor evidence="1">
        <name>FAD</name>
        <dbReference type="ChEBI" id="CHEBI:57692"/>
    </cofactor>
</comment>
<proteinExistence type="predicted"/>
<keyword evidence="7" id="KW-0274">FAD</keyword>
<dbReference type="AlphaFoldDB" id="A0A1J4NQ17"/>
<keyword evidence="5" id="KW-0001">2Fe-2S</keyword>
<sequence length="450" mass="49508">MPFLVAIAIYAVRIARSPLDLRLKRRHAGPLTVAALGVTIYLAWDWLQPDGIARADFIGEFCGVAAVYLMTCSLVLATRLRPLEQWFGGLDRMYFFHKQYAIWSFPLLFPHALITGGDKEEGTAAQYSTEVAVAHELGAFAFMILLLLVVISLARVGRLLRLRHAWWLFLHRLTGLLVIAALVHGWILDPVIDGSPVLRALYCLIGAVGTAAYAYDELIMRRRAPKAAYVVSAVDRPADDVVDLVLTPTAPAPLAVRGGQFVYLRVGGHRAWREHPFTVAGVGPDGSVRLTVRALGRGTRRLYADLATGAPATLTGPYGMFDHTVGGARQIWIAGGIGIAPFLGWITDRADRDLPRADLFYCTRTADDAPFLPELAEEVERHPGLSLHAVHSHRHGRLTLKEILTVTGPLPADVHVFLCGPARMVADLSLALRRHGLSRHHVHAEHFAFR</sequence>
<feature type="domain" description="FAD-binding FR-type" evidence="14">
    <location>
        <begin position="223"/>
        <end position="324"/>
    </location>
</feature>
<evidence type="ECO:0000256" key="12">
    <source>
        <dbReference type="ARBA" id="ARBA00023136"/>
    </source>
</evidence>
<keyword evidence="11" id="KW-0411">Iron-sulfur</keyword>